<dbReference type="Proteomes" id="UP001061862">
    <property type="component" value="Chromosome"/>
</dbReference>
<keyword evidence="4" id="KW-0808">Transferase</keyword>
<proteinExistence type="inferred from homology"/>
<dbReference type="PANTHER" id="PTHR43713">
    <property type="entry name" value="GLUTAMATE-1-SEMIALDEHYDE 2,1-AMINOMUTASE"/>
    <property type="match status" value="1"/>
</dbReference>
<evidence type="ECO:0000256" key="2">
    <source>
        <dbReference type="ARBA" id="ARBA00022898"/>
    </source>
</evidence>
<dbReference type="EMBL" id="CP104965">
    <property type="protein sequence ID" value="UXN71549.1"/>
    <property type="molecule type" value="Genomic_DNA"/>
</dbReference>
<reference evidence="4 5" key="1">
    <citation type="submission" date="2022-09" db="EMBL/GenBank/DDBJ databases">
        <title>Interaction between co-microsymbionts with complementary sets of symbiotic genes in legume-rhizobium systems.</title>
        <authorList>
            <person name="Safronova V."/>
            <person name="Sazanova A."/>
            <person name="Afonin A."/>
            <person name="Chirak E."/>
        </authorList>
    </citation>
    <scope>NUCLEOTIDE SEQUENCE [LARGE SCALE GENOMIC DNA]</scope>
    <source>
        <strain evidence="4 5">A18/4-1</strain>
    </source>
</reference>
<evidence type="ECO:0000313" key="5">
    <source>
        <dbReference type="Proteomes" id="UP001061862"/>
    </source>
</evidence>
<dbReference type="InterPro" id="IPR015422">
    <property type="entry name" value="PyrdxlP-dep_Trfase_small"/>
</dbReference>
<dbReference type="Gene3D" id="3.90.1150.10">
    <property type="entry name" value="Aspartate Aminotransferase, domain 1"/>
    <property type="match status" value="1"/>
</dbReference>
<comment type="similarity">
    <text evidence="3">Belongs to the class-III pyridoxal-phosphate-dependent aminotransferase family.</text>
</comment>
<dbReference type="InterPro" id="IPR015421">
    <property type="entry name" value="PyrdxlP-dep_Trfase_major"/>
</dbReference>
<evidence type="ECO:0000256" key="3">
    <source>
        <dbReference type="RuleBase" id="RU003560"/>
    </source>
</evidence>
<dbReference type="Gene3D" id="3.40.640.10">
    <property type="entry name" value="Type I PLP-dependent aspartate aminotransferase-like (Major domain)"/>
    <property type="match status" value="1"/>
</dbReference>
<name>A0ABY6CH66_9HYPH</name>
<organism evidence="4 5">
    <name type="scientific">Devosia neptuniae</name>
    <dbReference type="NCBI Taxonomy" id="191302"/>
    <lineage>
        <taxon>Bacteria</taxon>
        <taxon>Pseudomonadati</taxon>
        <taxon>Pseudomonadota</taxon>
        <taxon>Alphaproteobacteria</taxon>
        <taxon>Hyphomicrobiales</taxon>
        <taxon>Devosiaceae</taxon>
        <taxon>Devosia</taxon>
    </lineage>
</organism>
<accession>A0ABY6CH66</accession>
<keyword evidence="2 3" id="KW-0663">Pyridoxal phosphate</keyword>
<evidence type="ECO:0000313" key="4">
    <source>
        <dbReference type="EMBL" id="UXN71549.1"/>
    </source>
</evidence>
<gene>
    <name evidence="4" type="ORF">N8A98_10360</name>
</gene>
<dbReference type="SUPFAM" id="SSF53383">
    <property type="entry name" value="PLP-dependent transferases"/>
    <property type="match status" value="1"/>
</dbReference>
<keyword evidence="4" id="KW-0032">Aminotransferase</keyword>
<evidence type="ECO:0000256" key="1">
    <source>
        <dbReference type="ARBA" id="ARBA00001933"/>
    </source>
</evidence>
<protein>
    <submittedName>
        <fullName evidence="4">Aminotransferase class III-fold pyridoxal phosphate-dependent enzyme</fullName>
    </submittedName>
</protein>
<dbReference type="RefSeq" id="WP_262171156.1">
    <property type="nucleotide sequence ID" value="NZ_CP104965.1"/>
</dbReference>
<dbReference type="Pfam" id="PF00202">
    <property type="entry name" value="Aminotran_3"/>
    <property type="match status" value="1"/>
</dbReference>
<dbReference type="GO" id="GO:0008483">
    <property type="term" value="F:transaminase activity"/>
    <property type="evidence" value="ECO:0007669"/>
    <property type="project" value="UniProtKB-KW"/>
</dbReference>
<keyword evidence="5" id="KW-1185">Reference proteome</keyword>
<sequence>MVWSNTRDKQLQERAHQVIPNGMYGHESVAMMPDDFPQFFAKAEGTRLWDIDGNEYIDYMCAYGPNLMGYARPEVQSAIVEQLARGDTMTGPGPGMVELAETMVSMVRHADWAMFCKNGGDATSIAMVAARAYRGKKKILVARGSYHGSAPWNTPGMSGIVPEDRAHIIYFDYNDLDSLTKAAKFAGDDVAGVFATPFKHETFSDQSHVDADYARGVRKLCDELDALLIVDDVRAGFRLTRGCTWETVDVDPDIACFGKVIGNGQPISAVLGANKARKAVESMFVTGSFWFSAVPMAAALATMKLVRETDYLKQLVTIGTLLRTSLDAQASQYGFSIRQTGPVQMPQILFDDDPDWRFGYRWCQLAMKHGAYLSPYHNMFINAAMTEADVAKTLEATGAAFADLQANRTTLEPQAKLGVLKRLLAS</sequence>
<dbReference type="InterPro" id="IPR015424">
    <property type="entry name" value="PyrdxlP-dep_Trfase"/>
</dbReference>
<comment type="cofactor">
    <cofactor evidence="1">
        <name>pyridoxal 5'-phosphate</name>
        <dbReference type="ChEBI" id="CHEBI:597326"/>
    </cofactor>
</comment>
<dbReference type="PROSITE" id="PS00600">
    <property type="entry name" value="AA_TRANSFER_CLASS_3"/>
    <property type="match status" value="1"/>
</dbReference>
<dbReference type="InterPro" id="IPR005814">
    <property type="entry name" value="Aminotrans_3"/>
</dbReference>
<dbReference type="InterPro" id="IPR049704">
    <property type="entry name" value="Aminotrans_3_PPA_site"/>
</dbReference>
<dbReference type="PANTHER" id="PTHR43713:SF3">
    <property type="entry name" value="GLUTAMATE-1-SEMIALDEHYDE 2,1-AMINOMUTASE 1, CHLOROPLASTIC-RELATED"/>
    <property type="match status" value="1"/>
</dbReference>